<evidence type="ECO:0000313" key="10">
    <source>
        <dbReference type="Proteomes" id="UP001381693"/>
    </source>
</evidence>
<evidence type="ECO:0000256" key="5">
    <source>
        <dbReference type="ARBA" id="ARBA00023163"/>
    </source>
</evidence>
<evidence type="ECO:0000256" key="3">
    <source>
        <dbReference type="ARBA" id="ARBA00023015"/>
    </source>
</evidence>
<keyword evidence="10" id="KW-1185">Reference proteome</keyword>
<feature type="region of interest" description="Disordered" evidence="7">
    <location>
        <begin position="1"/>
        <end position="64"/>
    </location>
</feature>
<evidence type="ECO:0000256" key="1">
    <source>
        <dbReference type="ARBA" id="ARBA00004123"/>
    </source>
</evidence>
<dbReference type="SUPFAM" id="SSF57959">
    <property type="entry name" value="Leucine zipper domain"/>
    <property type="match status" value="1"/>
</dbReference>
<reference evidence="9 10" key="1">
    <citation type="submission" date="2023-11" db="EMBL/GenBank/DDBJ databases">
        <title>Halocaridina rubra genome assembly.</title>
        <authorList>
            <person name="Smith C."/>
        </authorList>
    </citation>
    <scope>NUCLEOTIDE SEQUENCE [LARGE SCALE GENOMIC DNA]</scope>
    <source>
        <strain evidence="9">EP-1</strain>
        <tissue evidence="9">Whole</tissue>
    </source>
</reference>
<dbReference type="GO" id="GO:0000981">
    <property type="term" value="F:DNA-binding transcription factor activity, RNA polymerase II-specific"/>
    <property type="evidence" value="ECO:0007669"/>
    <property type="project" value="TreeGrafter"/>
</dbReference>
<dbReference type="PROSITE" id="PS50217">
    <property type="entry name" value="BZIP"/>
    <property type="match status" value="1"/>
</dbReference>
<dbReference type="InterPro" id="IPR004827">
    <property type="entry name" value="bZIP"/>
</dbReference>
<dbReference type="AlphaFoldDB" id="A0AAN9A3N5"/>
<dbReference type="Proteomes" id="UP001381693">
    <property type="component" value="Unassembled WGS sequence"/>
</dbReference>
<comment type="similarity">
    <text evidence="2">Belongs to the bZIP family. NFIL3 subfamily.</text>
</comment>
<evidence type="ECO:0000256" key="2">
    <source>
        <dbReference type="ARBA" id="ARBA00006079"/>
    </source>
</evidence>
<evidence type="ECO:0000256" key="4">
    <source>
        <dbReference type="ARBA" id="ARBA00023125"/>
    </source>
</evidence>
<dbReference type="Pfam" id="PF07716">
    <property type="entry name" value="bZIP_2"/>
    <property type="match status" value="1"/>
</dbReference>
<sequence>ASEGNVSSPEPIQTTLGESPPGSPSNSNSQYSQPTTESPGSELPSLASIFANNPTQPPTEPLPSIIPYLQRASLYSDFLKSSGSPFSQAEHLSEPGENRHRLPSLSADFLNSARQHPQEIPPLTYPFHNYNNPFINPLSSSEVQTSNSDHSITSPQPATSSPKRFERSPVSRSSPDSHRYKYAFVTPKPSSRLLPLDLVKEQSSSPISRLQDLPESSPPGSEPLQSSAGFYHSLSRFHDPPEPSSSVLNLSLSRIQDTSQFPTSGLNLSKFEDSSKFSPSSLDLSRLQEPLQPSTSGLHCDNRNSAFKRPHPFEEEDALATGLSHEELRRLYGKRFGAIPKNLPALLSTAEVPEIEPQALEPKTEVAESWRTNMAENSQEKMLGVSGDPDKQSLLDNLEPTSLFTRCLVSAVNRRTRGEKKPIPDTQKDEKYFERRKRNNLAAKKSRDNRKQREDQVALRACHLEKENAVLRAQVAALREEANHLRLILVRGRPNLLNTVQMIHESCKYQLPPSN</sequence>
<feature type="region of interest" description="Disordered" evidence="7">
    <location>
        <begin position="134"/>
        <end position="182"/>
    </location>
</feature>
<gene>
    <name evidence="9" type="primary">zip-7</name>
    <name evidence="9" type="ORF">SK128_007259</name>
</gene>
<dbReference type="SMART" id="SM00338">
    <property type="entry name" value="BRLZ"/>
    <property type="match status" value="1"/>
</dbReference>
<dbReference type="Gene3D" id="1.20.5.170">
    <property type="match status" value="1"/>
</dbReference>
<evidence type="ECO:0000313" key="9">
    <source>
        <dbReference type="EMBL" id="KAK7073838.1"/>
    </source>
</evidence>
<feature type="non-terminal residue" evidence="9">
    <location>
        <position position="1"/>
    </location>
</feature>
<feature type="compositionally biased region" description="Basic and acidic residues" evidence="7">
    <location>
        <begin position="163"/>
        <end position="179"/>
    </location>
</feature>
<dbReference type="GO" id="GO:0005634">
    <property type="term" value="C:nucleus"/>
    <property type="evidence" value="ECO:0007669"/>
    <property type="project" value="UniProtKB-SubCell"/>
</dbReference>
<evidence type="ECO:0000256" key="7">
    <source>
        <dbReference type="SAM" id="MobiDB-lite"/>
    </source>
</evidence>
<name>A0AAN9A3N5_HALRR</name>
<feature type="compositionally biased region" description="Polar residues" evidence="7">
    <location>
        <begin position="134"/>
        <end position="162"/>
    </location>
</feature>
<dbReference type="CDD" id="cd14695">
    <property type="entry name" value="bZIP_HLF"/>
    <property type="match status" value="1"/>
</dbReference>
<feature type="compositionally biased region" description="Low complexity" evidence="7">
    <location>
        <begin position="24"/>
        <end position="34"/>
    </location>
</feature>
<dbReference type="PANTHER" id="PTHR11988:SF55">
    <property type="entry name" value="BZIP DOMAIN-CONTAINING PROTEIN"/>
    <property type="match status" value="1"/>
</dbReference>
<dbReference type="InterPro" id="IPR046347">
    <property type="entry name" value="bZIP_sf"/>
</dbReference>
<feature type="region of interest" description="Disordered" evidence="7">
    <location>
        <begin position="79"/>
        <end position="104"/>
    </location>
</feature>
<dbReference type="PANTHER" id="PTHR11988">
    <property type="entry name" value="THYROTROPH EMBRYONIC FACTOR RELATED"/>
    <property type="match status" value="1"/>
</dbReference>
<dbReference type="FunFam" id="1.20.5.170:FF:000025">
    <property type="entry name" value="nuclear factor interleukin-3-regulated protein-like"/>
    <property type="match status" value="1"/>
</dbReference>
<keyword evidence="3" id="KW-0805">Transcription regulation</keyword>
<dbReference type="GO" id="GO:0000978">
    <property type="term" value="F:RNA polymerase II cis-regulatory region sequence-specific DNA binding"/>
    <property type="evidence" value="ECO:0007669"/>
    <property type="project" value="TreeGrafter"/>
</dbReference>
<dbReference type="EMBL" id="JAXCGZ010012033">
    <property type="protein sequence ID" value="KAK7073838.1"/>
    <property type="molecule type" value="Genomic_DNA"/>
</dbReference>
<evidence type="ECO:0000256" key="6">
    <source>
        <dbReference type="ARBA" id="ARBA00023242"/>
    </source>
</evidence>
<comment type="caution">
    <text evidence="9">The sequence shown here is derived from an EMBL/GenBank/DDBJ whole genome shotgun (WGS) entry which is preliminary data.</text>
</comment>
<comment type="subcellular location">
    <subcellularLocation>
        <location evidence="1">Nucleus</location>
    </subcellularLocation>
</comment>
<feature type="compositionally biased region" description="Polar residues" evidence="7">
    <location>
        <begin position="1"/>
        <end position="17"/>
    </location>
</feature>
<keyword evidence="6" id="KW-0539">Nucleus</keyword>
<proteinExistence type="inferred from homology"/>
<feature type="region of interest" description="Disordered" evidence="7">
    <location>
        <begin position="203"/>
        <end position="227"/>
    </location>
</feature>
<protein>
    <submittedName>
        <fullName evidence="9">Sequence-specific DNA binding</fullName>
    </submittedName>
</protein>
<evidence type="ECO:0000259" key="8">
    <source>
        <dbReference type="PROSITE" id="PS50217"/>
    </source>
</evidence>
<keyword evidence="4" id="KW-0238">DNA-binding</keyword>
<dbReference type="InterPro" id="IPR040223">
    <property type="entry name" value="PAR_bZIP"/>
</dbReference>
<keyword evidence="5" id="KW-0804">Transcription</keyword>
<accession>A0AAN9A3N5</accession>
<feature type="domain" description="BZIP" evidence="8">
    <location>
        <begin position="429"/>
        <end position="486"/>
    </location>
</feature>
<feature type="compositionally biased region" description="Basic and acidic residues" evidence="7">
    <location>
        <begin position="91"/>
        <end position="100"/>
    </location>
</feature>
<organism evidence="9 10">
    <name type="scientific">Halocaridina rubra</name>
    <name type="common">Hawaiian red shrimp</name>
    <dbReference type="NCBI Taxonomy" id="373956"/>
    <lineage>
        <taxon>Eukaryota</taxon>
        <taxon>Metazoa</taxon>
        <taxon>Ecdysozoa</taxon>
        <taxon>Arthropoda</taxon>
        <taxon>Crustacea</taxon>
        <taxon>Multicrustacea</taxon>
        <taxon>Malacostraca</taxon>
        <taxon>Eumalacostraca</taxon>
        <taxon>Eucarida</taxon>
        <taxon>Decapoda</taxon>
        <taxon>Pleocyemata</taxon>
        <taxon>Caridea</taxon>
        <taxon>Atyoidea</taxon>
        <taxon>Atyidae</taxon>
        <taxon>Halocaridina</taxon>
    </lineage>
</organism>